<evidence type="ECO:0000313" key="2">
    <source>
        <dbReference type="EMBL" id="KAA6440381.1"/>
    </source>
</evidence>
<dbReference type="AlphaFoldDB" id="A0A5M8QYA4"/>
<comment type="caution">
    <text evidence="2">The sequence shown here is derived from an EMBL/GenBank/DDBJ whole genome shotgun (WGS) entry which is preliminary data.</text>
</comment>
<evidence type="ECO:0000313" key="3">
    <source>
        <dbReference type="Proteomes" id="UP000323994"/>
    </source>
</evidence>
<name>A0A5M8QYA4_9BACT</name>
<sequence>MVAVIHTSSRLRAVLQYNEKKLEQGHAECISAINYPKDADALSFDQKLNRIQRQLALNKRTKVNTVHVSLNFDPSEKLGKEQLAEISKAYLKGIGFEKQPALVYEHRDAGHPHVHIVTTNIKADGSRISLHNLGKNQSEKTRKEIEIDFGLVKAQDRKVQEFTLKPVSVKAEYGKSETKKAIANVLDIVLKEYKFTTIGELNAVLNQFNVAADIGSEHSRIRKHNGILYRVLDKDGKRVGVPIKASDFHFKPTYRHLQVCFQANEMHLTCSKDSLRVKNSIDLTLLGKHNVSLPKLINILQKDGIDTVTRKNEEGLLYGITYIDHRTKCVFNGSTLGKQYSAKGITERCIEDPFSLHQQKSQKIGMDVGQAASAGNVYLVGNGSSLENDKSLDSLLSPVKDGEYIPNPLKKPKRKKQKGFSMGF</sequence>
<organism evidence="2 3">
    <name type="scientific">Dyadobacter flavalbus</name>
    <dbReference type="NCBI Taxonomy" id="2579942"/>
    <lineage>
        <taxon>Bacteria</taxon>
        <taxon>Pseudomonadati</taxon>
        <taxon>Bacteroidota</taxon>
        <taxon>Cytophagia</taxon>
        <taxon>Cytophagales</taxon>
        <taxon>Spirosomataceae</taxon>
        <taxon>Dyadobacter</taxon>
    </lineage>
</organism>
<protein>
    <submittedName>
        <fullName evidence="2">Relaxase/mobilization nuclease domain-containing protein</fullName>
    </submittedName>
</protein>
<accession>A0A5M8QYA4</accession>
<dbReference type="RefSeq" id="WP_139011394.1">
    <property type="nucleotide sequence ID" value="NZ_VBSN01000027.1"/>
</dbReference>
<reference evidence="2 3" key="1">
    <citation type="submission" date="2019-05" db="EMBL/GenBank/DDBJ databases">
        <authorList>
            <person name="Qu J.-H."/>
        </authorList>
    </citation>
    <scope>NUCLEOTIDE SEQUENCE [LARGE SCALE GENOMIC DNA]</scope>
    <source>
        <strain evidence="2 3">NS28</strain>
    </source>
</reference>
<dbReference type="InterPro" id="IPR005094">
    <property type="entry name" value="Endonuclease_MobA/VirD2"/>
</dbReference>
<gene>
    <name evidence="2" type="ORF">FEM33_07200</name>
</gene>
<dbReference type="EMBL" id="VBSN01000027">
    <property type="protein sequence ID" value="KAA6440381.1"/>
    <property type="molecule type" value="Genomic_DNA"/>
</dbReference>
<dbReference type="Pfam" id="PF03432">
    <property type="entry name" value="Relaxase"/>
    <property type="match status" value="1"/>
</dbReference>
<dbReference type="Proteomes" id="UP000323994">
    <property type="component" value="Unassembled WGS sequence"/>
</dbReference>
<feature type="domain" description="MobA/VirD2-like nuclease" evidence="1">
    <location>
        <begin position="17"/>
        <end position="151"/>
    </location>
</feature>
<dbReference type="OrthoDB" id="915634at2"/>
<evidence type="ECO:0000259" key="1">
    <source>
        <dbReference type="Pfam" id="PF03432"/>
    </source>
</evidence>
<keyword evidence="3" id="KW-1185">Reference proteome</keyword>
<proteinExistence type="predicted"/>